<dbReference type="SUPFAM" id="SSF54909">
    <property type="entry name" value="Dimeric alpha+beta barrel"/>
    <property type="match status" value="1"/>
</dbReference>
<keyword evidence="2" id="KW-1185">Reference proteome</keyword>
<organism evidence="1 2">
    <name type="scientific">Thiolapillus brandeum</name>
    <dbReference type="NCBI Taxonomy" id="1076588"/>
    <lineage>
        <taxon>Bacteria</taxon>
        <taxon>Pseudomonadati</taxon>
        <taxon>Pseudomonadota</taxon>
        <taxon>Gammaproteobacteria</taxon>
        <taxon>Chromatiales</taxon>
        <taxon>Sedimenticolaceae</taxon>
        <taxon>Thiolapillus</taxon>
    </lineage>
</organism>
<dbReference type="AlphaFoldDB" id="A0A7U6JGK6"/>
<gene>
    <name evidence="1" type="ORF">TBH_C0613</name>
</gene>
<dbReference type="InterPro" id="IPR011008">
    <property type="entry name" value="Dimeric_a/b-barrel"/>
</dbReference>
<reference evidence="1 2" key="1">
    <citation type="journal article" date="2014" name="PLoS ONE">
        <title>Physiological and genomic features of a novel sulfur-oxidizing gammaproteobacterium belonging to a previously uncultivated symbiotic lineage isolated from a hydrothermal vent.</title>
        <authorList>
            <person name="Nunoura T."/>
            <person name="Takaki Y."/>
            <person name="Kazama H."/>
            <person name="Kakuta J."/>
            <person name="Shimamura S."/>
            <person name="Makita H."/>
            <person name="Hirai M."/>
            <person name="Miyazaki M."/>
            <person name="Takai K."/>
        </authorList>
    </citation>
    <scope>NUCLEOTIDE SEQUENCE [LARGE SCALE GENOMIC DNA]</scope>
    <source>
        <strain evidence="1 2">Hiromi1</strain>
    </source>
</reference>
<dbReference type="KEGG" id="tbn:TBH_C0613"/>
<evidence type="ECO:0000313" key="2">
    <source>
        <dbReference type="Proteomes" id="UP000031631"/>
    </source>
</evidence>
<evidence type="ECO:0008006" key="3">
    <source>
        <dbReference type="Google" id="ProtNLM"/>
    </source>
</evidence>
<protein>
    <recommendedName>
        <fullName evidence="3">Ligand-binding protein SH3</fullName>
    </recommendedName>
</protein>
<accession>A0A7U6JGK6</accession>
<dbReference type="OrthoDB" id="7347875at2"/>
<sequence>MSALIENFPHDGVVTVNRVILKPEYTVDDLQERVAYLCENVKTYHSDTGFVGGFVSLNSGNISNEGSTVGQAVESPLKGKEALIVTFWKSFEEHEQSHRSETFQPLFQKVLELCENGNEEIAYEMLWSGKAYSTEEAEKARQAKAAHIQEAA</sequence>
<proteinExistence type="predicted"/>
<dbReference type="Proteomes" id="UP000031631">
    <property type="component" value="Chromosome"/>
</dbReference>
<dbReference type="RefSeq" id="WP_041065386.1">
    <property type="nucleotide sequence ID" value="NZ_AP012273.1"/>
</dbReference>
<dbReference type="EMBL" id="AP012273">
    <property type="protein sequence ID" value="BAO43551.1"/>
    <property type="molecule type" value="Genomic_DNA"/>
</dbReference>
<evidence type="ECO:0000313" key="1">
    <source>
        <dbReference type="EMBL" id="BAO43551.1"/>
    </source>
</evidence>
<name>A0A7U6JGK6_9GAMM</name>